<protein>
    <submittedName>
        <fullName evidence="1">Uncharacterized protein</fullName>
    </submittedName>
</protein>
<dbReference type="EMBL" id="UYRU01048416">
    <property type="protein sequence ID" value="VDN10079.1"/>
    <property type="molecule type" value="Genomic_DNA"/>
</dbReference>
<dbReference type="PANTHER" id="PTHR12975:SF6">
    <property type="entry name" value="TRAFFICKING PROTEIN PARTICLE COMPLEX SUBUNIT 8"/>
    <property type="match status" value="1"/>
</dbReference>
<reference evidence="1 2" key="1">
    <citation type="submission" date="2018-11" db="EMBL/GenBank/DDBJ databases">
        <authorList>
            <consortium name="Pathogen Informatics"/>
        </authorList>
    </citation>
    <scope>NUCLEOTIDE SEQUENCE [LARGE SCALE GENOMIC DNA]</scope>
</reference>
<keyword evidence="2" id="KW-1185">Reference proteome</keyword>
<evidence type="ECO:0000313" key="2">
    <source>
        <dbReference type="Proteomes" id="UP000281553"/>
    </source>
</evidence>
<accession>A0A3P7NL17</accession>
<dbReference type="PANTHER" id="PTHR12975">
    <property type="entry name" value="TRANSPORT PROTEIN TRAPP"/>
    <property type="match status" value="1"/>
</dbReference>
<dbReference type="OrthoDB" id="203724at2759"/>
<dbReference type="GO" id="GO:1990072">
    <property type="term" value="C:TRAPPIII protein complex"/>
    <property type="evidence" value="ECO:0007669"/>
    <property type="project" value="TreeGrafter"/>
</dbReference>
<gene>
    <name evidence="1" type="ORF">DILT_LOCUS5910</name>
</gene>
<dbReference type="AlphaFoldDB" id="A0A3P7NL17"/>
<dbReference type="Proteomes" id="UP000281553">
    <property type="component" value="Unassembled WGS sequence"/>
</dbReference>
<proteinExistence type="predicted"/>
<dbReference type="InterPro" id="IPR024420">
    <property type="entry name" value="TRAPP_III_complex_Trs85"/>
</dbReference>
<evidence type="ECO:0000313" key="1">
    <source>
        <dbReference type="EMBL" id="VDN10079.1"/>
    </source>
</evidence>
<name>A0A3P7NL17_DIBLA</name>
<organism evidence="1 2">
    <name type="scientific">Dibothriocephalus latus</name>
    <name type="common">Fish tapeworm</name>
    <name type="synonym">Diphyllobothrium latum</name>
    <dbReference type="NCBI Taxonomy" id="60516"/>
    <lineage>
        <taxon>Eukaryota</taxon>
        <taxon>Metazoa</taxon>
        <taxon>Spiralia</taxon>
        <taxon>Lophotrochozoa</taxon>
        <taxon>Platyhelminthes</taxon>
        <taxon>Cestoda</taxon>
        <taxon>Eucestoda</taxon>
        <taxon>Diphyllobothriidea</taxon>
        <taxon>Diphyllobothriidae</taxon>
        <taxon>Dibothriocephalus</taxon>
    </lineage>
</organism>
<dbReference type="Pfam" id="PF12739">
    <property type="entry name" value="TRAPPC-Trs85"/>
    <property type="match status" value="1"/>
</dbReference>
<sequence>MSSQDHDKLRVFVENFVTNCLIPWVESTMKTLNEATSHRLRKSRNIFSATRKFFAHATGSSTASVAPSISTSPSLATLDGNCDCATGDRLMGSQSDSSFLKTAAAASSSVSPNATPEMSALSTFLQGSASQRQYPQHQMDEAINAYLYRCRNTELALRAVLLNTEALKSRDLFPETAVCFLRLSDGHDYMTGGLLLEQAAQCCLRFRKPALRHYAFRMTLAAMRYGRAKQPQLSARCYSLALNILKGSQWSLAEDHLNEHFAKQALLLNDLPTALSSFRSLVTIESKQTASKQSFYLTEFLGVMQKASLVCPESGRKELPELCLPVIDRHHVKVMLGAPVLSIEDAPVKARGIHFSDDERDDEDDRRLFRTVSSNIFFSSRNAVAPSTPPSWMCSADRSDDERDTNSAEIAFDFNRVEDCETPVSKDPFVNLLYSRPDYRLASGAVYRRLEALLELHGQEGKPSSNPCLVCLNYSPPRPQSLPIGGIFAVTFGCGYFKRCEYSSCKIRAETIAKYRNLRKIDNDSQTGINACFERFKNNNEQR</sequence>